<dbReference type="GO" id="GO:0005634">
    <property type="term" value="C:nucleus"/>
    <property type="evidence" value="ECO:0007669"/>
    <property type="project" value="UniProtKB-SubCell"/>
</dbReference>
<dbReference type="Pfam" id="PF00400">
    <property type="entry name" value="WD40"/>
    <property type="match status" value="1"/>
</dbReference>
<evidence type="ECO:0000256" key="6">
    <source>
        <dbReference type="HAMAP-Rule" id="MF_03056"/>
    </source>
</evidence>
<evidence type="ECO:0000256" key="4">
    <source>
        <dbReference type="ARBA" id="ARBA00022737"/>
    </source>
</evidence>
<protein>
    <recommendedName>
        <fullName evidence="11">Transfer RNA methyltransferase 82</fullName>
    </recommendedName>
</protein>
<comment type="similarity">
    <text evidence="6">Belongs to the WD repeat TRM82 family.</text>
</comment>
<keyword evidence="4 6" id="KW-0677">Repeat</keyword>
<comment type="function">
    <text evidence="6">Required for the formation of N(7)-methylguanine at position 46 (m7G46) in tRNA. In the complex, it is required to stabilize and induce conformational changes of the catalytic subunit.</text>
</comment>
<dbReference type="PROSITE" id="PS50082">
    <property type="entry name" value="WD_REPEATS_2"/>
    <property type="match status" value="1"/>
</dbReference>
<dbReference type="EMBL" id="BTCM01000004">
    <property type="protein sequence ID" value="GMK57345.1"/>
    <property type="molecule type" value="Genomic_DNA"/>
</dbReference>
<evidence type="ECO:0000256" key="7">
    <source>
        <dbReference type="PROSITE-ProRule" id="PRU00221"/>
    </source>
</evidence>
<dbReference type="PANTHER" id="PTHR16288:SF0">
    <property type="entry name" value="TRNA (GUANINE-N(7)-)-METHYLTRANSFERASE NON-CATALYTIC SUBUNIT WDR4"/>
    <property type="match status" value="1"/>
</dbReference>
<dbReference type="GO" id="GO:0106004">
    <property type="term" value="P:tRNA (guanine-N7)-methylation"/>
    <property type="evidence" value="ECO:0007669"/>
    <property type="project" value="UniProtKB-UniRule"/>
</dbReference>
<sequence>MALPLPPTAIATATAAPTVVYASGANLHAFPPGSSPKAECSKPTGLIRKLALSADGTIAVSAGDDKTLHVWDVKAGEITLRSTRNTLKRVACLSFTPANDILVTDKVGDVFLYPLEPREAGERAQGFKEQADPSLNPDADFLLGHVSTVSQHALTHDGKRIITADRDEHIRVSHFPKSYVIDKYLWGSEGFVSAIHVPESQPNVVIAGGGEPTLQVFDWTTGALLRRVDIFPAALDYRRVRPSPRKIKNKKRAEALAAAAKNGPAASDDPRDPGFCVATTGMMFPTGPNICIEKIDTVVVGGKTVVVFFAEGCTAVHTFVLPESEGEVTVHSFPVSHPVLSFARVPGSTSQLVLTLDATYGKKEAEEGLPAQMFTTVEIAADGQMSDASVSNAKLLAALAAPLSPTTAPSTITGLNLYPNLGLFPRWPGFEEDEELAGDSGAATPSEYEGMAPKQLGRLKAQGVDVSEYLSKKRRKGKDGEAQSVTPTESKA</sequence>
<dbReference type="InterPro" id="IPR036322">
    <property type="entry name" value="WD40_repeat_dom_sf"/>
</dbReference>
<name>A0AAD3TUX0_9TREE</name>
<dbReference type="InterPro" id="IPR028884">
    <property type="entry name" value="Trm82"/>
</dbReference>
<evidence type="ECO:0000256" key="8">
    <source>
        <dbReference type="SAM" id="MobiDB-lite"/>
    </source>
</evidence>
<gene>
    <name evidence="9" type="primary">TRM82</name>
    <name evidence="9" type="ORF">CspeluHIS016_0401790</name>
</gene>
<feature type="region of interest" description="Disordered" evidence="8">
    <location>
        <begin position="468"/>
        <end position="492"/>
    </location>
</feature>
<evidence type="ECO:0008006" key="11">
    <source>
        <dbReference type="Google" id="ProtNLM"/>
    </source>
</evidence>
<evidence type="ECO:0000313" key="10">
    <source>
        <dbReference type="Proteomes" id="UP001222932"/>
    </source>
</evidence>
<dbReference type="GO" id="GO:0043527">
    <property type="term" value="C:tRNA methyltransferase complex"/>
    <property type="evidence" value="ECO:0007669"/>
    <property type="project" value="TreeGrafter"/>
</dbReference>
<dbReference type="GO" id="GO:0005829">
    <property type="term" value="C:cytosol"/>
    <property type="evidence" value="ECO:0007669"/>
    <property type="project" value="TreeGrafter"/>
</dbReference>
<dbReference type="HAMAP" id="MF_03056">
    <property type="entry name" value="TRM82"/>
    <property type="match status" value="1"/>
</dbReference>
<proteinExistence type="inferred from homology"/>
<evidence type="ECO:0000256" key="3">
    <source>
        <dbReference type="ARBA" id="ARBA00022694"/>
    </source>
</evidence>
<dbReference type="PROSITE" id="PS00678">
    <property type="entry name" value="WD_REPEATS_1"/>
    <property type="match status" value="1"/>
</dbReference>
<accession>A0AAD3TUX0</accession>
<keyword evidence="5 6" id="KW-0539">Nucleus</keyword>
<reference evidence="9" key="2">
    <citation type="submission" date="2023-06" db="EMBL/GenBank/DDBJ databases">
        <authorList>
            <person name="Kobayashi Y."/>
            <person name="Kayamori A."/>
            <person name="Aoki K."/>
            <person name="Shiwa Y."/>
            <person name="Fujita N."/>
            <person name="Sugita T."/>
            <person name="Iwasaki W."/>
            <person name="Tanaka N."/>
            <person name="Takashima M."/>
        </authorList>
    </citation>
    <scope>NUCLEOTIDE SEQUENCE</scope>
    <source>
        <strain evidence="9">HIS016</strain>
    </source>
</reference>
<feature type="compositionally biased region" description="Polar residues" evidence="8">
    <location>
        <begin position="483"/>
        <end position="492"/>
    </location>
</feature>
<dbReference type="SUPFAM" id="SSF50978">
    <property type="entry name" value="WD40 repeat-like"/>
    <property type="match status" value="1"/>
</dbReference>
<dbReference type="InterPro" id="IPR015943">
    <property type="entry name" value="WD40/YVTN_repeat-like_dom_sf"/>
</dbReference>
<comment type="pathway">
    <text evidence="6">tRNA modification; N(7)-methylguanine-tRNA biosynthesis.</text>
</comment>
<dbReference type="PANTHER" id="PTHR16288">
    <property type="entry name" value="WD40 REPEAT PROTEIN 4"/>
    <property type="match status" value="1"/>
</dbReference>
<evidence type="ECO:0000256" key="5">
    <source>
        <dbReference type="ARBA" id="ARBA00023242"/>
    </source>
</evidence>
<dbReference type="Proteomes" id="UP001222932">
    <property type="component" value="Unassembled WGS sequence"/>
</dbReference>
<evidence type="ECO:0000313" key="9">
    <source>
        <dbReference type="EMBL" id="GMK57345.1"/>
    </source>
</evidence>
<keyword evidence="10" id="KW-1185">Reference proteome</keyword>
<reference evidence="9" key="1">
    <citation type="journal article" date="2023" name="BMC Genomics">
        <title>Chromosome-level genome assemblies of Cutaneotrichosporon spp. (Trichosporonales, Basidiomycota) reveal imbalanced evolution between nucleotide sequences and chromosome synteny.</title>
        <authorList>
            <person name="Kobayashi Y."/>
            <person name="Kayamori A."/>
            <person name="Aoki K."/>
            <person name="Shiwa Y."/>
            <person name="Matsutani M."/>
            <person name="Fujita N."/>
            <person name="Sugita T."/>
            <person name="Iwasaki W."/>
            <person name="Tanaka N."/>
            <person name="Takashima M."/>
        </authorList>
    </citation>
    <scope>NUCLEOTIDE SEQUENCE</scope>
    <source>
        <strain evidence="9">HIS016</strain>
    </source>
</reference>
<keyword evidence="2 6" id="KW-0853">WD repeat</keyword>
<evidence type="ECO:0000256" key="2">
    <source>
        <dbReference type="ARBA" id="ARBA00022574"/>
    </source>
</evidence>
<comment type="caution">
    <text evidence="9">The sequence shown here is derived from an EMBL/GenBank/DDBJ whole genome shotgun (WGS) entry which is preliminary data.</text>
</comment>
<comment type="subcellular location">
    <subcellularLocation>
        <location evidence="1 6">Nucleus</location>
    </subcellularLocation>
</comment>
<keyword evidence="3 6" id="KW-0819">tRNA processing</keyword>
<dbReference type="AlphaFoldDB" id="A0AAD3TUX0"/>
<feature type="repeat" description="WD" evidence="7">
    <location>
        <begin position="47"/>
        <end position="81"/>
    </location>
</feature>
<evidence type="ECO:0000256" key="1">
    <source>
        <dbReference type="ARBA" id="ARBA00004123"/>
    </source>
</evidence>
<dbReference type="InterPro" id="IPR019775">
    <property type="entry name" value="WD40_repeat_CS"/>
</dbReference>
<dbReference type="Gene3D" id="2.130.10.10">
    <property type="entry name" value="YVTN repeat-like/Quinoprotein amine dehydrogenase"/>
    <property type="match status" value="2"/>
</dbReference>
<organism evidence="9 10">
    <name type="scientific">Cutaneotrichosporon spelunceum</name>
    <dbReference type="NCBI Taxonomy" id="1672016"/>
    <lineage>
        <taxon>Eukaryota</taxon>
        <taxon>Fungi</taxon>
        <taxon>Dikarya</taxon>
        <taxon>Basidiomycota</taxon>
        <taxon>Agaricomycotina</taxon>
        <taxon>Tremellomycetes</taxon>
        <taxon>Trichosporonales</taxon>
        <taxon>Trichosporonaceae</taxon>
        <taxon>Cutaneotrichosporon</taxon>
    </lineage>
</organism>
<dbReference type="InterPro" id="IPR001680">
    <property type="entry name" value="WD40_rpt"/>
</dbReference>
<dbReference type="SMART" id="SM00320">
    <property type="entry name" value="WD40"/>
    <property type="match status" value="3"/>
</dbReference>